<reference evidence="1" key="1">
    <citation type="journal article" date="2020" name="Stud. Mycol.">
        <title>101 Dothideomycetes genomes: a test case for predicting lifestyles and emergence of pathogens.</title>
        <authorList>
            <person name="Haridas S."/>
            <person name="Albert R."/>
            <person name="Binder M."/>
            <person name="Bloem J."/>
            <person name="Labutti K."/>
            <person name="Salamov A."/>
            <person name="Andreopoulos B."/>
            <person name="Baker S."/>
            <person name="Barry K."/>
            <person name="Bills G."/>
            <person name="Bluhm B."/>
            <person name="Cannon C."/>
            <person name="Castanera R."/>
            <person name="Culley D."/>
            <person name="Daum C."/>
            <person name="Ezra D."/>
            <person name="Gonzalez J."/>
            <person name="Henrissat B."/>
            <person name="Kuo A."/>
            <person name="Liang C."/>
            <person name="Lipzen A."/>
            <person name="Lutzoni F."/>
            <person name="Magnuson J."/>
            <person name="Mondo S."/>
            <person name="Nolan M."/>
            <person name="Ohm R."/>
            <person name="Pangilinan J."/>
            <person name="Park H.-J."/>
            <person name="Ramirez L."/>
            <person name="Alfaro M."/>
            <person name="Sun H."/>
            <person name="Tritt A."/>
            <person name="Yoshinaga Y."/>
            <person name="Zwiers L.-H."/>
            <person name="Turgeon B."/>
            <person name="Goodwin S."/>
            <person name="Spatafora J."/>
            <person name="Crous P."/>
            <person name="Grigoriev I."/>
        </authorList>
    </citation>
    <scope>NUCLEOTIDE SEQUENCE</scope>
    <source>
        <strain evidence="1">CBS 207.26</strain>
    </source>
</reference>
<dbReference type="InterPro" id="IPR036890">
    <property type="entry name" value="HATPase_C_sf"/>
</dbReference>
<organism evidence="1 2">
    <name type="scientific">Zopfia rhizophila CBS 207.26</name>
    <dbReference type="NCBI Taxonomy" id="1314779"/>
    <lineage>
        <taxon>Eukaryota</taxon>
        <taxon>Fungi</taxon>
        <taxon>Dikarya</taxon>
        <taxon>Ascomycota</taxon>
        <taxon>Pezizomycotina</taxon>
        <taxon>Dothideomycetes</taxon>
        <taxon>Dothideomycetes incertae sedis</taxon>
        <taxon>Zopfiaceae</taxon>
        <taxon>Zopfia</taxon>
    </lineage>
</organism>
<dbReference type="Gene3D" id="3.30.565.10">
    <property type="entry name" value="Histidine kinase-like ATPase, C-terminal domain"/>
    <property type="match status" value="1"/>
</dbReference>
<keyword evidence="2" id="KW-1185">Reference proteome</keyword>
<dbReference type="OrthoDB" id="1262810at2759"/>
<dbReference type="PANTHER" id="PTHR32387">
    <property type="entry name" value="WU:FJ29H11"/>
    <property type="match status" value="1"/>
</dbReference>
<dbReference type="Proteomes" id="UP000800200">
    <property type="component" value="Unassembled WGS sequence"/>
</dbReference>
<dbReference type="NCBIfam" id="NF047352">
    <property type="entry name" value="P_loop_sacsin"/>
    <property type="match status" value="1"/>
</dbReference>
<dbReference type="AlphaFoldDB" id="A0A6A6DDX2"/>
<dbReference type="SUPFAM" id="SSF55874">
    <property type="entry name" value="ATPase domain of HSP90 chaperone/DNA topoisomerase II/histidine kinase"/>
    <property type="match status" value="1"/>
</dbReference>
<evidence type="ECO:0008006" key="3">
    <source>
        <dbReference type="Google" id="ProtNLM"/>
    </source>
</evidence>
<name>A0A6A6DDX2_9PEZI</name>
<dbReference type="PANTHER" id="PTHR32387:SF0">
    <property type="entry name" value="PROTEIN NO VEIN"/>
    <property type="match status" value="1"/>
</dbReference>
<dbReference type="EMBL" id="ML994705">
    <property type="protein sequence ID" value="KAF2176592.1"/>
    <property type="molecule type" value="Genomic_DNA"/>
</dbReference>
<accession>A0A6A6DDX2</accession>
<protein>
    <recommendedName>
        <fullName evidence="3">Histidine kinase/HSP90-like ATPase domain-containing protein</fullName>
    </recommendedName>
</protein>
<sequence>MATDSGRLVPTLHEAERTIQNIAQSRGSYTEAFRREAQEAADRGDNRILQLIQGYEEFKSIAARSLQIISEDLFTCNARFLMEIIQNADDNQYHENSEPSLTIAVYPNAVRIGSNEKGYTEDNIVSLCRVGKSTKPVGHGYTGEKGIGFKSVFKIARKAHIRSHPYYFELDKDRELGMITPQWDREYFGVRGSVQTAIVLEGPTSEPHNFSLLLGKPSCRDSPCHNSFPPSAETLAHIPLRQ</sequence>
<gene>
    <name evidence="1" type="ORF">K469DRAFT_698365</name>
</gene>
<evidence type="ECO:0000313" key="1">
    <source>
        <dbReference type="EMBL" id="KAF2176592.1"/>
    </source>
</evidence>
<proteinExistence type="predicted"/>
<evidence type="ECO:0000313" key="2">
    <source>
        <dbReference type="Proteomes" id="UP000800200"/>
    </source>
</evidence>
<dbReference type="InterPro" id="IPR052957">
    <property type="entry name" value="Auxin_embryo_med"/>
</dbReference>